<dbReference type="EC" id="1.-.-.-" evidence="9"/>
<dbReference type="InterPro" id="IPR006694">
    <property type="entry name" value="Fatty_acid_hydroxylase"/>
</dbReference>
<evidence type="ECO:0000256" key="6">
    <source>
        <dbReference type="ARBA" id="ARBA00023136"/>
    </source>
</evidence>
<dbReference type="InterPro" id="IPR051689">
    <property type="entry name" value="Sterol_desaturase/TMEM195"/>
</dbReference>
<dbReference type="GO" id="GO:0016491">
    <property type="term" value="F:oxidoreductase activity"/>
    <property type="evidence" value="ECO:0007669"/>
    <property type="project" value="UniProtKB-KW"/>
</dbReference>
<keyword evidence="10" id="KW-1185">Reference proteome</keyword>
<proteinExistence type="predicted"/>
<evidence type="ECO:0000256" key="7">
    <source>
        <dbReference type="SAM" id="Phobius"/>
    </source>
</evidence>
<evidence type="ECO:0000256" key="4">
    <source>
        <dbReference type="ARBA" id="ARBA00023002"/>
    </source>
</evidence>
<sequence>MQAFSDLYTTWLNWTTLHAVQPALLALHLSWLLSQAPDIAEYFLLTVLQVAVIICLLRPLENIWPVERWERRTSTFIDFRYTLLKLFVMLPLFTYLVLFPLNQWMGGDSDGDGAGLVSIQAGVPWLAHHPVVLFVVYYAIYDLVYYLVHRLQHAIPWWWALHSLHHSQRQLSCWSNDRDNYLDDVLEALSIAGVAALIGVSPTEYALLVLLGELLQNLGHTNIRLHFGPVLGKILVDPRYHRLHHMRVDPERPTLHDCNYSFVFPIWDILFGTALFGEAARPTGVCDPMVDADNQYGIVGQQLSSLRRFWGAITCRAGWMPGDVAFDERYRPISTRHIDLHEMDMRHRELPAHTATAPQGATEARAL</sequence>
<keyword evidence="6 7" id="KW-0472">Membrane</keyword>
<feature type="transmembrane region" description="Helical" evidence="7">
    <location>
        <begin position="125"/>
        <end position="148"/>
    </location>
</feature>
<evidence type="ECO:0000313" key="10">
    <source>
        <dbReference type="Proteomes" id="UP001595961"/>
    </source>
</evidence>
<dbReference type="Proteomes" id="UP001595961">
    <property type="component" value="Unassembled WGS sequence"/>
</dbReference>
<evidence type="ECO:0000313" key="9">
    <source>
        <dbReference type="EMBL" id="MFC4527671.1"/>
    </source>
</evidence>
<keyword evidence="2 7" id="KW-0812">Transmembrane</keyword>
<reference evidence="10" key="1">
    <citation type="journal article" date="2019" name="Int. J. Syst. Evol. Microbiol.">
        <title>The Global Catalogue of Microorganisms (GCM) 10K type strain sequencing project: providing services to taxonomists for standard genome sequencing and annotation.</title>
        <authorList>
            <consortium name="The Broad Institute Genomics Platform"/>
            <consortium name="The Broad Institute Genome Sequencing Center for Infectious Disease"/>
            <person name="Wu L."/>
            <person name="Ma J."/>
        </authorList>
    </citation>
    <scope>NUCLEOTIDE SEQUENCE [LARGE SCALE GENOMIC DNA]</scope>
    <source>
        <strain evidence="10">CCM 4481</strain>
    </source>
</reference>
<evidence type="ECO:0000256" key="5">
    <source>
        <dbReference type="ARBA" id="ARBA00023098"/>
    </source>
</evidence>
<dbReference type="PANTHER" id="PTHR21624">
    <property type="entry name" value="STEROL DESATURASE-RELATED PROTEIN"/>
    <property type="match status" value="1"/>
</dbReference>
<evidence type="ECO:0000256" key="2">
    <source>
        <dbReference type="ARBA" id="ARBA00022692"/>
    </source>
</evidence>
<comment type="caution">
    <text evidence="9">The sequence shown here is derived from an EMBL/GenBank/DDBJ whole genome shotgun (WGS) entry which is preliminary data.</text>
</comment>
<dbReference type="RefSeq" id="WP_266150352.1">
    <property type="nucleotide sequence ID" value="NZ_CP064028.1"/>
</dbReference>
<name>A0ABV9C4G3_9GAMM</name>
<evidence type="ECO:0000256" key="3">
    <source>
        <dbReference type="ARBA" id="ARBA00022989"/>
    </source>
</evidence>
<dbReference type="PANTHER" id="PTHR21624:SF1">
    <property type="entry name" value="ALKYLGLYCEROL MONOOXYGENASE"/>
    <property type="match status" value="1"/>
</dbReference>
<protein>
    <submittedName>
        <fullName evidence="9">Sterol desaturase family protein</fullName>
        <ecNumber evidence="9">1.-.-.-</ecNumber>
    </submittedName>
</protein>
<organism evidence="9 10">
    <name type="scientific">Dyella halodurans</name>
    <dbReference type="NCBI Taxonomy" id="1920171"/>
    <lineage>
        <taxon>Bacteria</taxon>
        <taxon>Pseudomonadati</taxon>
        <taxon>Pseudomonadota</taxon>
        <taxon>Gammaproteobacteria</taxon>
        <taxon>Lysobacterales</taxon>
        <taxon>Rhodanobacteraceae</taxon>
        <taxon>Dyella</taxon>
    </lineage>
</organism>
<feature type="transmembrane region" description="Helical" evidence="7">
    <location>
        <begin position="39"/>
        <end position="60"/>
    </location>
</feature>
<dbReference type="EMBL" id="JBHSGA010000017">
    <property type="protein sequence ID" value="MFC4527671.1"/>
    <property type="molecule type" value="Genomic_DNA"/>
</dbReference>
<evidence type="ECO:0000256" key="1">
    <source>
        <dbReference type="ARBA" id="ARBA00004127"/>
    </source>
</evidence>
<accession>A0ABV9C4G3</accession>
<gene>
    <name evidence="9" type="ORF">ACFO5W_13595</name>
</gene>
<feature type="domain" description="Fatty acid hydroxylase" evidence="8">
    <location>
        <begin position="134"/>
        <end position="273"/>
    </location>
</feature>
<keyword evidence="3 7" id="KW-1133">Transmembrane helix</keyword>
<feature type="transmembrane region" description="Helical" evidence="7">
    <location>
        <begin position="81"/>
        <end position="105"/>
    </location>
</feature>
<keyword evidence="5" id="KW-0443">Lipid metabolism</keyword>
<evidence type="ECO:0000259" key="8">
    <source>
        <dbReference type="Pfam" id="PF04116"/>
    </source>
</evidence>
<keyword evidence="4 9" id="KW-0560">Oxidoreductase</keyword>
<dbReference type="Pfam" id="PF04116">
    <property type="entry name" value="FA_hydroxylase"/>
    <property type="match status" value="1"/>
</dbReference>
<comment type="subcellular location">
    <subcellularLocation>
        <location evidence="1">Endomembrane system</location>
        <topology evidence="1">Multi-pass membrane protein</topology>
    </subcellularLocation>
</comment>
<feature type="transmembrane region" description="Helical" evidence="7">
    <location>
        <begin position="12"/>
        <end position="33"/>
    </location>
</feature>